<dbReference type="PROSITE" id="PS51192">
    <property type="entry name" value="HELICASE_ATP_BIND_1"/>
    <property type="match status" value="1"/>
</dbReference>
<gene>
    <name evidence="3" type="ORF">TUM19329_28060</name>
</gene>
<dbReference type="EMBL" id="AP022839">
    <property type="protein sequence ID" value="BCA96445.1"/>
    <property type="molecule type" value="Genomic_DNA"/>
</dbReference>
<evidence type="ECO:0000259" key="2">
    <source>
        <dbReference type="PROSITE" id="PS51194"/>
    </source>
</evidence>
<dbReference type="InterPro" id="IPR014001">
    <property type="entry name" value="Helicase_ATP-bd"/>
</dbReference>
<dbReference type="SMART" id="SM00487">
    <property type="entry name" value="DEXDc"/>
    <property type="match status" value="1"/>
</dbReference>
<keyword evidence="4" id="KW-1185">Reference proteome</keyword>
<dbReference type="RefSeq" id="WP_173237767.1">
    <property type="nucleotide sequence ID" value="NZ_AP022839.1"/>
</dbReference>
<evidence type="ECO:0000259" key="1">
    <source>
        <dbReference type="PROSITE" id="PS51192"/>
    </source>
</evidence>
<evidence type="ECO:0000313" key="3">
    <source>
        <dbReference type="EMBL" id="BCA96445.1"/>
    </source>
</evidence>
<dbReference type="PANTHER" id="PTHR47396:SF1">
    <property type="entry name" value="ATP-DEPENDENT HELICASE IRC3-RELATED"/>
    <property type="match status" value="1"/>
</dbReference>
<dbReference type="GO" id="GO:0005829">
    <property type="term" value="C:cytosol"/>
    <property type="evidence" value="ECO:0007669"/>
    <property type="project" value="TreeGrafter"/>
</dbReference>
<dbReference type="Gene3D" id="3.40.50.300">
    <property type="entry name" value="P-loop containing nucleotide triphosphate hydrolases"/>
    <property type="match status" value="2"/>
</dbReference>
<proteinExistence type="predicted"/>
<reference evidence="3" key="1">
    <citation type="journal article" date="2020" name="Microbiol. Resour. Announc.">
        <title>Complete Genome Sequence of Novel Psychrotolerant Legionella Strain TUM19329, Isolated from Antarctic Lake Sediment.</title>
        <authorList>
            <person name="Shimada S."/>
            <person name="Nakai R."/>
            <person name="Aoki K."/>
            <person name="Shimoeda N."/>
            <person name="Ohno G."/>
            <person name="Miyazaki Y."/>
            <person name="Kudoh S."/>
            <person name="Imura S."/>
            <person name="Watanabe K."/>
            <person name="Ishii Y."/>
            <person name="Tateda K."/>
        </authorList>
    </citation>
    <scope>NUCLEOTIDE SEQUENCE [LARGE SCALE GENOMIC DNA]</scope>
    <source>
        <strain evidence="3">TUM19329</strain>
    </source>
</reference>
<feature type="domain" description="Helicase C-terminal" evidence="2">
    <location>
        <begin position="241"/>
        <end position="403"/>
    </location>
</feature>
<feature type="domain" description="Helicase ATP-binding" evidence="1">
    <location>
        <begin position="38"/>
        <end position="214"/>
    </location>
</feature>
<protein>
    <submittedName>
        <fullName evidence="3">Uncharacterized protein</fullName>
    </submittedName>
</protein>
<dbReference type="AlphaFoldDB" id="A0A6F8T6Y7"/>
<dbReference type="GO" id="GO:0016787">
    <property type="term" value="F:hydrolase activity"/>
    <property type="evidence" value="ECO:0007669"/>
    <property type="project" value="InterPro"/>
</dbReference>
<dbReference type="InterPro" id="IPR050742">
    <property type="entry name" value="Helicase_Restrict-Modif_Enz"/>
</dbReference>
<organism evidence="3 4">
    <name type="scientific">Legionella antarctica</name>
    <dbReference type="NCBI Taxonomy" id="2708020"/>
    <lineage>
        <taxon>Bacteria</taxon>
        <taxon>Pseudomonadati</taxon>
        <taxon>Pseudomonadota</taxon>
        <taxon>Gammaproteobacteria</taxon>
        <taxon>Legionellales</taxon>
        <taxon>Legionellaceae</taxon>
        <taxon>Legionella</taxon>
    </lineage>
</organism>
<dbReference type="GO" id="GO:0005524">
    <property type="term" value="F:ATP binding"/>
    <property type="evidence" value="ECO:0007669"/>
    <property type="project" value="InterPro"/>
</dbReference>
<dbReference type="Proteomes" id="UP000502894">
    <property type="component" value="Chromosome"/>
</dbReference>
<dbReference type="KEGG" id="lant:TUM19329_28060"/>
<dbReference type="SUPFAM" id="SSF52540">
    <property type="entry name" value="P-loop containing nucleoside triphosphate hydrolases"/>
    <property type="match status" value="1"/>
</dbReference>
<dbReference type="InterPro" id="IPR027417">
    <property type="entry name" value="P-loop_NTPase"/>
</dbReference>
<dbReference type="PROSITE" id="PS51194">
    <property type="entry name" value="HELICASE_CTER"/>
    <property type="match status" value="1"/>
</dbReference>
<dbReference type="Pfam" id="PF00271">
    <property type="entry name" value="Helicase_C"/>
    <property type="match status" value="1"/>
</dbReference>
<dbReference type="PANTHER" id="PTHR47396">
    <property type="entry name" value="TYPE I RESTRICTION ENZYME ECOKI R PROTEIN"/>
    <property type="match status" value="1"/>
</dbReference>
<dbReference type="CDD" id="cd18785">
    <property type="entry name" value="SF2_C"/>
    <property type="match status" value="1"/>
</dbReference>
<accession>A0A6F8T6Y7</accession>
<name>A0A6F8T6Y7_9GAMM</name>
<dbReference type="InterPro" id="IPR001650">
    <property type="entry name" value="Helicase_C-like"/>
</dbReference>
<dbReference type="InterPro" id="IPR006935">
    <property type="entry name" value="Helicase/UvrB_N"/>
</dbReference>
<dbReference type="Pfam" id="PF04851">
    <property type="entry name" value="ResIII"/>
    <property type="match status" value="1"/>
</dbReference>
<evidence type="ECO:0000313" key="4">
    <source>
        <dbReference type="Proteomes" id="UP000502894"/>
    </source>
</evidence>
<sequence>MDAEVSPLSPLDSLKTAIEENLQAFPYLRPHQKQAIQSLQNLTQKNGSLVLATGTGKTMIQFVLANLMYNRPGNGSIIIVTPFQSLVTQTYEDMIDYCNRFGNEDHLNIPVDRIIKVSSKANNASVQKVIDSDLTNNKGIFIFCSKSFGQYITRSMSKLMNVVLTMADESHLTNKDTLKKFMEMSDCPTIGLTATPPMSDIFPQRTYCYSREEATEDKVLAPLLIERFKCSISPPQELNSFIDQMPSILRTKRHPNGQFLLDLKGIIYLPHIADTERAEKILREANIATFTINSKINSSGLEQRIKAFSAKQHHEGAVILAVGMCLVGFDDPRLNWTIIAKKCSNPDIYVQMAGRVLRKNADQADKIGYVLGFEDMDFSQFGSCRRDRKALHRAHPLFLKPFIQAKLNRNLIANMQAFMKPSIQLLYDFMLENETIYPGNKNEWGEAMRSIDEAFDVYSQYLSHSSNFQFYGSELEEYDLSLKRTKFYAQWKAIEGLLAREERAWTDYSYSNDKTKGLQQVYEIGQTLLQSFGLEVPATHQSARLRMG</sequence>
<dbReference type="GO" id="GO:0003677">
    <property type="term" value="F:DNA binding"/>
    <property type="evidence" value="ECO:0007669"/>
    <property type="project" value="InterPro"/>
</dbReference>